<name>A0A3N1HQ73_9ACTN</name>
<evidence type="ECO:0000313" key="2">
    <source>
        <dbReference type="EMBL" id="ROP44635.1"/>
    </source>
</evidence>
<evidence type="ECO:0008006" key="4">
    <source>
        <dbReference type="Google" id="ProtNLM"/>
    </source>
</evidence>
<sequence>MPAAPAAPTASSTAAARTAPRRGGAPVRRTVALAVAATLGLAGCTGGDGGAAPGAGAGGAASPTAEAPLVRPAAVDGGVVLDVAEGGDRSVAASAALVAASPLVVLVDAGADVGAAAARAEELGVPLLVVAAAPAPSSGAEPSDEPSDEPSADAAEPSADAGAEAPAGAAPEDVVAEVARLGAEQVLAADDAAASWAEEALDVEVLPAAADVEAPAPAAAGAPVLLLTDGSAGDVAPAATARAAGARVVAVPGGDPRADGDVVEQVAAAAPDGVVATSPLFGDAEQVRARTAVAATGVQLPGGGQVPFPGRHMVALYGTPGSPSLGVLGEQGLEASVERARDVAAEYEDLVGDPVVPTFEIITTVASGAPGPDGDYSNELDADDLRPWVDAAGEAGIYVVLDLQPGRTDFLTQARAYESLLAEPHVGLALDPEWRLEPDQVHLEQVGRVDVEEVEETADWLADLVRRETLPPKVFLLHQFQQRMITDRGRLDTSRDELVPLVHADGHGTPGQKADTYRALQQDAPEGMRWGWKNFYDEDTPTMTPAETMAEDPLPDFVSYQ</sequence>
<feature type="compositionally biased region" description="Low complexity" evidence="1">
    <location>
        <begin position="152"/>
        <end position="171"/>
    </location>
</feature>
<feature type="compositionally biased region" description="Acidic residues" evidence="1">
    <location>
        <begin position="142"/>
        <end position="151"/>
    </location>
</feature>
<gene>
    <name evidence="2" type="ORF">EDC03_0761</name>
</gene>
<dbReference type="AlphaFoldDB" id="A0A3N1HQ73"/>
<comment type="caution">
    <text evidence="2">The sequence shown here is derived from an EMBL/GenBank/DDBJ whole genome shotgun (WGS) entry which is preliminary data.</text>
</comment>
<feature type="region of interest" description="Disordered" evidence="1">
    <location>
        <begin position="135"/>
        <end position="171"/>
    </location>
</feature>
<feature type="region of interest" description="Disordered" evidence="1">
    <location>
        <begin position="541"/>
        <end position="561"/>
    </location>
</feature>
<feature type="region of interest" description="Disordered" evidence="1">
    <location>
        <begin position="1"/>
        <end position="25"/>
    </location>
</feature>
<evidence type="ECO:0000256" key="1">
    <source>
        <dbReference type="SAM" id="MobiDB-lite"/>
    </source>
</evidence>
<keyword evidence="3" id="KW-1185">Reference proteome</keyword>
<dbReference type="EMBL" id="RJKN01000002">
    <property type="protein sequence ID" value="ROP44635.1"/>
    <property type="molecule type" value="Genomic_DNA"/>
</dbReference>
<proteinExistence type="predicted"/>
<dbReference type="Proteomes" id="UP000276232">
    <property type="component" value="Unassembled WGS sequence"/>
</dbReference>
<protein>
    <recommendedName>
        <fullName evidence="4">Lipoprotein</fullName>
    </recommendedName>
</protein>
<reference evidence="2 3" key="1">
    <citation type="journal article" date="2015" name="Stand. Genomic Sci.">
        <title>Genomic Encyclopedia of Bacterial and Archaeal Type Strains, Phase III: the genomes of soil and plant-associated and newly described type strains.</title>
        <authorList>
            <person name="Whitman W.B."/>
            <person name="Woyke T."/>
            <person name="Klenk H.P."/>
            <person name="Zhou Y."/>
            <person name="Lilburn T.G."/>
            <person name="Beck B.J."/>
            <person name="De Vos P."/>
            <person name="Vandamme P."/>
            <person name="Eisen J.A."/>
            <person name="Garrity G."/>
            <person name="Hugenholtz P."/>
            <person name="Kyrpides N.C."/>
        </authorList>
    </citation>
    <scope>NUCLEOTIDE SEQUENCE [LARGE SCALE GENOMIC DNA]</scope>
    <source>
        <strain evidence="2 3">CECT 7306</strain>
    </source>
</reference>
<organism evidence="2 3">
    <name type="scientific">Pseudokineococcus lusitanus</name>
    <dbReference type="NCBI Taxonomy" id="763993"/>
    <lineage>
        <taxon>Bacteria</taxon>
        <taxon>Bacillati</taxon>
        <taxon>Actinomycetota</taxon>
        <taxon>Actinomycetes</taxon>
        <taxon>Kineosporiales</taxon>
        <taxon>Kineosporiaceae</taxon>
        <taxon>Pseudokineococcus</taxon>
    </lineage>
</organism>
<dbReference type="RefSeq" id="WP_199719990.1">
    <property type="nucleotide sequence ID" value="NZ_RJKN01000002.1"/>
</dbReference>
<dbReference type="InParanoid" id="A0A3N1HQ73"/>
<accession>A0A3N1HQ73</accession>
<evidence type="ECO:0000313" key="3">
    <source>
        <dbReference type="Proteomes" id="UP000276232"/>
    </source>
</evidence>